<dbReference type="GO" id="GO:0005634">
    <property type="term" value="C:nucleus"/>
    <property type="evidence" value="ECO:0007669"/>
    <property type="project" value="UniProtKB-SubCell"/>
</dbReference>
<dbReference type="Proteomes" id="UP000472240">
    <property type="component" value="Chromosome 22"/>
</dbReference>
<reference evidence="10" key="3">
    <citation type="submission" date="2018-12" db="EMBL/GenBank/DDBJ databases">
        <title>G10K-VGP greater horseshoe bat female genome, primary haplotype.</title>
        <authorList>
            <person name="Teeling E."/>
            <person name="Myers G."/>
            <person name="Vernes S."/>
            <person name="Pippel M."/>
            <person name="Winkler S."/>
            <person name="Fedrigo O."/>
            <person name="Rhie A."/>
            <person name="Koren S."/>
            <person name="Phillippy A."/>
            <person name="Lewin H."/>
            <person name="Damas J."/>
            <person name="Howe K."/>
            <person name="Mountcastle J."/>
            <person name="Jarvis E.D."/>
        </authorList>
    </citation>
    <scope>NUCLEOTIDE SEQUENCE [LARGE SCALE GENOMIC DNA]</scope>
</reference>
<evidence type="ECO:0000256" key="1">
    <source>
        <dbReference type="ARBA" id="ARBA00004123"/>
    </source>
</evidence>
<keyword evidence="2" id="KW-0677">Repeat</keyword>
<dbReference type="Gene3D" id="1.25.40.20">
    <property type="entry name" value="Ankyrin repeat-containing domain"/>
    <property type="match status" value="1"/>
</dbReference>
<dbReference type="InterPro" id="IPR036770">
    <property type="entry name" value="Ankyrin_rpt-contain_sf"/>
</dbReference>
<dbReference type="AlphaFoldDB" id="A0A671G3P4"/>
<organism evidence="9 10">
    <name type="scientific">Rhinolophus ferrumequinum</name>
    <name type="common">Greater horseshoe bat</name>
    <dbReference type="NCBI Taxonomy" id="59479"/>
    <lineage>
        <taxon>Eukaryota</taxon>
        <taxon>Metazoa</taxon>
        <taxon>Chordata</taxon>
        <taxon>Craniata</taxon>
        <taxon>Vertebrata</taxon>
        <taxon>Euteleostomi</taxon>
        <taxon>Mammalia</taxon>
        <taxon>Eutheria</taxon>
        <taxon>Laurasiatheria</taxon>
        <taxon>Chiroptera</taxon>
        <taxon>Yinpterochiroptera</taxon>
        <taxon>Rhinolophoidea</taxon>
        <taxon>Rhinolophidae</taxon>
        <taxon>Rhinolophinae</taxon>
        <taxon>Rhinolophus</taxon>
    </lineage>
</organism>
<name>A0A671G3P4_RHIFE</name>
<evidence type="ECO:0000313" key="9">
    <source>
        <dbReference type="Ensembl" id="ENSRFEP00010032359.1"/>
    </source>
</evidence>
<dbReference type="GO" id="GO:0045944">
    <property type="term" value="P:positive regulation of transcription by RNA polymerase II"/>
    <property type="evidence" value="ECO:0007669"/>
    <property type="project" value="Ensembl"/>
</dbReference>
<dbReference type="GO" id="GO:0000976">
    <property type="term" value="F:transcription cis-regulatory region binding"/>
    <property type="evidence" value="ECO:0007669"/>
    <property type="project" value="Ensembl"/>
</dbReference>
<dbReference type="FunCoup" id="A0A671G3P4">
    <property type="interactions" value="2673"/>
</dbReference>
<accession>A0A671G3P4</accession>
<keyword evidence="10" id="KW-1185">Reference proteome</keyword>
<evidence type="ECO:0000256" key="8">
    <source>
        <dbReference type="SAM" id="MobiDB-lite"/>
    </source>
</evidence>
<gene>
    <name evidence="9" type="primary">GABPB2</name>
</gene>
<dbReference type="FunFam" id="1.25.40.20:FF:000025">
    <property type="entry name" value="GA-binding protein subunit beta-1 isoform X1"/>
    <property type="match status" value="1"/>
</dbReference>
<reference evidence="9 10" key="2">
    <citation type="journal article" date="2018" name="Annu Rev Anim Biosci">
        <title>Bat Biology, Genomes, and the Bat1K Project: To Generate Chromosome-Level Genomes for All Living Bat Species.</title>
        <authorList>
            <person name="Teeling E.C."/>
            <person name="Vernes S.C."/>
            <person name="Davalos L.M."/>
            <person name="Ray D.A."/>
            <person name="Gilbert M.T.P."/>
            <person name="Myers E."/>
        </authorList>
    </citation>
    <scope>NUCLEOTIDE SEQUENCE</scope>
</reference>
<keyword evidence="6" id="KW-0539">Nucleus</keyword>
<feature type="repeat" description="ANK" evidence="7">
    <location>
        <begin position="70"/>
        <end position="102"/>
    </location>
</feature>
<evidence type="ECO:0000256" key="3">
    <source>
        <dbReference type="ARBA" id="ARBA00023015"/>
    </source>
</evidence>
<keyword evidence="5" id="KW-0804">Transcription</keyword>
<dbReference type="InterPro" id="IPR002110">
    <property type="entry name" value="Ankyrin_rpt"/>
</dbReference>
<evidence type="ECO:0000313" key="10">
    <source>
        <dbReference type="Proteomes" id="UP000472240"/>
    </source>
</evidence>
<sequence length="456" mass="48260">MSLVDLGKRLLEAARKGQDDEVRTLMANGAPFTTDWLGTSPLHLAAQYGHYSTAEVLLRAGVSRDARTKVDRTPLHMAAADGHAHIVELLVRNGADVNAKDMLKMTALHWATEHHHRDVVELLIKYGADVHALSKFDKSAFDIALEKNDAEILVVLQEAMQNQVNANPDRANPVTMATPFIFTSGEVVSLASLVSSANTKTTSGDPHASSAVHFSHSTTSVLATLAALAEASAPLSNSHRATANSEEVIEGNSVDSSIQQVVGSGGQRVITIVTDGVPLGNIQTAIPTGGIGQPFIVTMQDGQQVLTVPAGQVAEETVIEEEEEAAAEKLPLTKKPRIEEMTDSVEESKVMFLAVCKEEKGKSQSRNLYGLSPSLSFCLLCVIWDQEVLPGGDMTRCTFTGRHGKRATPAAAPGGQSESPGIPTPAVEEGAGGGAVPPQAGGHGAAAAQWRWLRRG</sequence>
<comment type="subcellular location">
    <subcellularLocation>
        <location evidence="1">Nucleus</location>
    </subcellularLocation>
</comment>
<evidence type="ECO:0000256" key="2">
    <source>
        <dbReference type="ARBA" id="ARBA00022737"/>
    </source>
</evidence>
<dbReference type="PANTHER" id="PTHR24193:SF86">
    <property type="entry name" value="GA-BINDING PROTEIN SUBUNIT BETA-2"/>
    <property type="match status" value="1"/>
</dbReference>
<reference evidence="9 10" key="1">
    <citation type="journal article" date="2015" name="Annu Rev Anim Biosci">
        <title>The Genome 10K Project: a way forward.</title>
        <authorList>
            <person name="Koepfli K.P."/>
            <person name="Paten B."/>
            <person name="O'Brien S.J."/>
            <person name="Koepfli K.P."/>
            <person name="Paten B."/>
            <person name="Antunes A."/>
            <person name="Belov K."/>
            <person name="Bustamante C."/>
            <person name="Castoe T.A."/>
            <person name="Clawson H."/>
            <person name="Crawford A.J."/>
            <person name="Diekhans M."/>
            <person name="Distel D."/>
            <person name="Durbin R."/>
            <person name="Earl D."/>
            <person name="Fujita M.K."/>
            <person name="Gamble T."/>
            <person name="Georges A."/>
            <person name="Gemmell N."/>
            <person name="Gilbert M.T."/>
            <person name="Graves J.M."/>
            <person name="Green R.E."/>
            <person name="Hickey G."/>
            <person name="Jarvis E.D."/>
            <person name="Johnson W."/>
            <person name="Komissarov A."/>
            <person name="Korf I."/>
            <person name="Kuhn R."/>
            <person name="Larkin D.M."/>
            <person name="Lewin H."/>
            <person name="Lopez J.V."/>
            <person name="Ma J."/>
            <person name="Marques-Bonet T."/>
            <person name="Miller W."/>
            <person name="Murphy R."/>
            <person name="Pevzner P."/>
            <person name="Shapiro B."/>
            <person name="Steiner C."/>
            <person name="Tamazian G."/>
            <person name="Venkatesh B."/>
            <person name="Wang J."/>
            <person name="Wayne R."/>
            <person name="Wiley E."/>
            <person name="Yang H."/>
            <person name="Zhang G."/>
            <person name="Haussler D."/>
            <person name="Ryder O."/>
            <person name="O'Brien S.J."/>
        </authorList>
    </citation>
    <scope>NUCLEOTIDE SEQUENCE</scope>
</reference>
<dbReference type="InterPro" id="IPR050663">
    <property type="entry name" value="Ankyrin-SOCS_Box"/>
</dbReference>
<evidence type="ECO:0000256" key="7">
    <source>
        <dbReference type="PROSITE-ProRule" id="PRU00023"/>
    </source>
</evidence>
<reference evidence="9" key="5">
    <citation type="submission" date="2025-09" db="UniProtKB">
        <authorList>
            <consortium name="Ensembl"/>
        </authorList>
    </citation>
    <scope>IDENTIFICATION</scope>
</reference>
<dbReference type="InParanoid" id="A0A671G3P4"/>
<dbReference type="PROSITE" id="PS50297">
    <property type="entry name" value="ANK_REP_REGION"/>
    <property type="match status" value="3"/>
</dbReference>
<dbReference type="PANTHER" id="PTHR24193">
    <property type="entry name" value="ANKYRIN REPEAT PROTEIN"/>
    <property type="match status" value="1"/>
</dbReference>
<dbReference type="PRINTS" id="PR01415">
    <property type="entry name" value="ANKYRIN"/>
</dbReference>
<keyword evidence="3" id="KW-0805">Transcription regulation</keyword>
<dbReference type="Ensembl" id="ENSRFET00010035066.1">
    <property type="protein sequence ID" value="ENSRFEP00010032359.1"/>
    <property type="gene ID" value="ENSRFEG00010021352.1"/>
</dbReference>
<dbReference type="PROSITE" id="PS50088">
    <property type="entry name" value="ANK_REPEAT"/>
    <property type="match status" value="3"/>
</dbReference>
<feature type="repeat" description="ANK" evidence="7">
    <location>
        <begin position="103"/>
        <end position="135"/>
    </location>
</feature>
<evidence type="ECO:0000256" key="6">
    <source>
        <dbReference type="ARBA" id="ARBA00023242"/>
    </source>
</evidence>
<evidence type="ECO:0000256" key="5">
    <source>
        <dbReference type="ARBA" id="ARBA00023163"/>
    </source>
</evidence>
<dbReference type="GeneTree" id="ENSGT00940000156794"/>
<dbReference type="GO" id="GO:0042802">
    <property type="term" value="F:identical protein binding"/>
    <property type="evidence" value="ECO:0007669"/>
    <property type="project" value="Ensembl"/>
</dbReference>
<protein>
    <submittedName>
        <fullName evidence="9">GA binding protein transcription factor subunit beta 2</fullName>
    </submittedName>
</protein>
<feature type="region of interest" description="Disordered" evidence="8">
    <location>
        <begin position="404"/>
        <end position="444"/>
    </location>
</feature>
<proteinExistence type="predicted"/>
<keyword evidence="4 7" id="KW-0040">ANK repeat</keyword>
<evidence type="ECO:0000256" key="4">
    <source>
        <dbReference type="ARBA" id="ARBA00023043"/>
    </source>
</evidence>
<dbReference type="SUPFAM" id="SSF48403">
    <property type="entry name" value="Ankyrin repeat"/>
    <property type="match status" value="1"/>
</dbReference>
<dbReference type="Pfam" id="PF12796">
    <property type="entry name" value="Ank_2"/>
    <property type="match status" value="2"/>
</dbReference>
<reference evidence="9" key="4">
    <citation type="submission" date="2025-08" db="UniProtKB">
        <authorList>
            <consortium name="Ensembl"/>
        </authorList>
    </citation>
    <scope>IDENTIFICATION</scope>
</reference>
<dbReference type="SMART" id="SM00248">
    <property type="entry name" value="ANK"/>
    <property type="match status" value="4"/>
</dbReference>
<feature type="repeat" description="ANK" evidence="7">
    <location>
        <begin position="37"/>
        <end position="69"/>
    </location>
</feature>